<feature type="region of interest" description="Disordered" evidence="1">
    <location>
        <begin position="597"/>
        <end position="699"/>
    </location>
</feature>
<dbReference type="GO" id="GO:0004674">
    <property type="term" value="F:protein serine/threonine kinase activity"/>
    <property type="evidence" value="ECO:0007669"/>
    <property type="project" value="TreeGrafter"/>
</dbReference>
<dbReference type="Pfam" id="PF00069">
    <property type="entry name" value="Pkinase"/>
    <property type="match status" value="1"/>
</dbReference>
<dbReference type="SUPFAM" id="SSF56112">
    <property type="entry name" value="Protein kinase-like (PK-like)"/>
    <property type="match status" value="1"/>
</dbReference>
<dbReference type="EMBL" id="KQ234144">
    <property type="protein sequence ID" value="KMZ83101.1"/>
    <property type="molecule type" value="Genomic_DNA"/>
</dbReference>
<gene>
    <name evidence="3" type="ORF">PVIIG_03983</name>
</gene>
<dbReference type="PROSITE" id="PS00108">
    <property type="entry name" value="PROTEIN_KINASE_ST"/>
    <property type="match status" value="1"/>
</dbReference>
<keyword evidence="3" id="KW-0808">Transferase</keyword>
<dbReference type="Gene3D" id="1.10.510.10">
    <property type="entry name" value="Transferase(Phosphotransferase) domain 1"/>
    <property type="match status" value="2"/>
</dbReference>
<dbReference type="InterPro" id="IPR008271">
    <property type="entry name" value="Ser/Thr_kinase_AS"/>
</dbReference>
<feature type="compositionally biased region" description="Basic and acidic residues" evidence="1">
    <location>
        <begin position="408"/>
        <end position="421"/>
    </location>
</feature>
<protein>
    <submittedName>
        <fullName evidence="3">Calcium-dependent protein kinase 3</fullName>
    </submittedName>
</protein>
<dbReference type="Proteomes" id="UP000053562">
    <property type="component" value="Unassembled WGS sequence"/>
</dbReference>
<feature type="compositionally biased region" description="Polar residues" evidence="1">
    <location>
        <begin position="486"/>
        <end position="499"/>
    </location>
</feature>
<feature type="region of interest" description="Disordered" evidence="1">
    <location>
        <begin position="36"/>
        <end position="68"/>
    </location>
</feature>
<keyword evidence="3" id="KW-0418">Kinase</keyword>
<dbReference type="SMART" id="SM00220">
    <property type="entry name" value="S_TKc"/>
    <property type="match status" value="1"/>
</dbReference>
<evidence type="ECO:0000256" key="1">
    <source>
        <dbReference type="SAM" id="MobiDB-lite"/>
    </source>
</evidence>
<feature type="compositionally biased region" description="Low complexity" evidence="1">
    <location>
        <begin position="48"/>
        <end position="58"/>
    </location>
</feature>
<feature type="region of interest" description="Disordered" evidence="1">
    <location>
        <begin position="486"/>
        <end position="505"/>
    </location>
</feature>
<evidence type="ECO:0000313" key="4">
    <source>
        <dbReference type="Proteomes" id="UP000053562"/>
    </source>
</evidence>
<feature type="region of interest" description="Disordered" evidence="1">
    <location>
        <begin position="452"/>
        <end position="480"/>
    </location>
</feature>
<feature type="domain" description="Protein kinase" evidence="2">
    <location>
        <begin position="733"/>
        <end position="1250"/>
    </location>
</feature>
<feature type="compositionally biased region" description="Basic and acidic residues" evidence="1">
    <location>
        <begin position="938"/>
        <end position="956"/>
    </location>
</feature>
<evidence type="ECO:0000313" key="3">
    <source>
        <dbReference type="EMBL" id="KMZ83101.1"/>
    </source>
</evidence>
<feature type="compositionally biased region" description="Basic and acidic residues" evidence="1">
    <location>
        <begin position="616"/>
        <end position="629"/>
    </location>
</feature>
<dbReference type="GO" id="GO:0005634">
    <property type="term" value="C:nucleus"/>
    <property type="evidence" value="ECO:0007669"/>
    <property type="project" value="TreeGrafter"/>
</dbReference>
<feature type="region of interest" description="Disordered" evidence="1">
    <location>
        <begin position="389"/>
        <end position="421"/>
    </location>
</feature>
<dbReference type="GO" id="GO:0044773">
    <property type="term" value="P:mitotic DNA damage checkpoint signaling"/>
    <property type="evidence" value="ECO:0007669"/>
    <property type="project" value="TreeGrafter"/>
</dbReference>
<dbReference type="AlphaFoldDB" id="A0A0J9SKD5"/>
<proteinExistence type="predicted"/>
<dbReference type="GO" id="GO:0005737">
    <property type="term" value="C:cytoplasm"/>
    <property type="evidence" value="ECO:0007669"/>
    <property type="project" value="TreeGrafter"/>
</dbReference>
<feature type="region of interest" description="Disordered" evidence="1">
    <location>
        <begin position="938"/>
        <end position="962"/>
    </location>
</feature>
<feature type="compositionally biased region" description="Basic and acidic residues" evidence="1">
    <location>
        <begin position="648"/>
        <end position="691"/>
    </location>
</feature>
<reference evidence="3 4" key="1">
    <citation type="submission" date="2011-08" db="EMBL/GenBank/DDBJ databases">
        <title>The Genome Sequence of Plasmodium vivax India VII.</title>
        <authorList>
            <consortium name="The Broad Institute Genome Sequencing Platform"/>
            <consortium name="The Broad Institute Genome Sequencing Center for Infectious Disease"/>
            <person name="Neafsey D."/>
            <person name="Carlton J."/>
            <person name="Barnwell J."/>
            <person name="Collins W."/>
            <person name="Escalante A."/>
            <person name="Mullikin J."/>
            <person name="Saul A."/>
            <person name="Guigo R."/>
            <person name="Camara F."/>
            <person name="Young S.K."/>
            <person name="Zeng Q."/>
            <person name="Gargeya S."/>
            <person name="Fitzgerald M."/>
            <person name="Haas B."/>
            <person name="Abouelleil A."/>
            <person name="Alvarado L."/>
            <person name="Arachchi H.M."/>
            <person name="Berlin A."/>
            <person name="Brown A."/>
            <person name="Chapman S.B."/>
            <person name="Chen Z."/>
            <person name="Dunbar C."/>
            <person name="Freedman E."/>
            <person name="Gearin G."/>
            <person name="Gellesch M."/>
            <person name="Goldberg J."/>
            <person name="Griggs A."/>
            <person name="Gujja S."/>
            <person name="Heiman D."/>
            <person name="Howarth C."/>
            <person name="Larson L."/>
            <person name="Lui A."/>
            <person name="MacDonald P.J.P."/>
            <person name="Montmayeur A."/>
            <person name="Murphy C."/>
            <person name="Neiman D."/>
            <person name="Pearson M."/>
            <person name="Priest M."/>
            <person name="Roberts A."/>
            <person name="Saif S."/>
            <person name="Shea T."/>
            <person name="Shenoy N."/>
            <person name="Sisk P."/>
            <person name="Stolte C."/>
            <person name="Sykes S."/>
            <person name="Wortman J."/>
            <person name="Nusbaum C."/>
            <person name="Birren B."/>
        </authorList>
    </citation>
    <scope>NUCLEOTIDE SEQUENCE [LARGE SCALE GENOMIC DNA]</scope>
    <source>
        <strain evidence="3 4">India VII</strain>
    </source>
</reference>
<accession>A0A0J9SKD5</accession>
<name>A0A0J9SKD5_PLAVI</name>
<evidence type="ECO:0000259" key="2">
    <source>
        <dbReference type="PROSITE" id="PS50011"/>
    </source>
</evidence>
<dbReference type="InterPro" id="IPR000719">
    <property type="entry name" value="Prot_kinase_dom"/>
</dbReference>
<dbReference type="PANTHER" id="PTHR44167:SF24">
    <property type="entry name" value="SERINE_THREONINE-PROTEIN KINASE CHK2"/>
    <property type="match status" value="1"/>
</dbReference>
<dbReference type="OrthoDB" id="426518at2759"/>
<sequence length="1251" mass="142110">MKIHKCFMCNYLLKIVKRKRRKKKCAGSGNIVVHKDRGGETDALKGANSNSTNSNRSSFLETDPEEQGVPALGKVQSKEGIWESGDTTAVEPNADGSLQCSCLSNGNISSDHNGYLKERCGNNAWEEAVDANSCIESNPHKVNHHIGRDNQHRKEEARYSCILLRVCEQNGKSAPCRRTLIRRKGINANYALDRHYLTFVAQYRNGQIKKDIMRVIRFVGFFLSRRKNQRAINLVQQVGKWEDQPGDAAPMRGGGPGDFPPMWSELHHLYKRQMSKLNRSECIYSDPILETRKRKSRGLLNKLVKRSVRVVHMLEVERIKQKRFVGQTNMGSFHHGDITKIMKSKIAKHKYLRGIIELCQRYVKLVDGSLFCIMSRMGKSIVRIGRGEKKCHRGGTTSGAPLHRRGNLKSDRTNDRTEDTVESCKRGRQSFEWRHKGIHYGKANLTLFKETNEGPHLSDHSRGDPSSAATMKGGQEENTTVNWTISNDAITGRNRSGGTKLTRRGNIHSTAEGGYSIGGRANRAAKWSCVFPTCRGKTPVRKMLSRKCDPTGGKKKIRVKQSHNGNSHYRTCNLGKNRNSRGRATKMRQSYFQENLKREQTEQAGEVEGETTLPEYDSHEEWVHTDKPFETISDSLVGGRDGRKKGSHKMDGDGRKDQWWMADKSEPHKSETDKVRGDTSKESEKSSDHSGKKWVYQSSDKNGITPNELTSVLRSENKFVECLQSCEHIKKNFKMVKLLKDNSSNFVYKCFDTNHKRYVAIKCVNKEKQLSIMSYNTYLGIYKIVQKINNDNVVKIYDVLESPSHFFIVMELCEGTDLVEYVSKEEIPFEKAKDIICQLLNGINALHANSIIHRDIKLDNLMFKDKGFEKLVIIDFDMSVYMYGELDVDVPVWRDSCLYGSDTKEGFDENDFGGCGGRGEATKGEVIKVDSTKGDVMKGDSTKGDIPKGYDTKADSTNRSLANPSFAQNSLQANSVQANKALPKHSCDCECIPSADAAKRGGNVLRGSQFLTNNFDPNNTYTNKIMGNNEDRKNCVMYPPYSDSYIKIQKNNKKTASLNYNYISRVENGFLSACTGNTEKTFINEGDKVIYNDLIIGTKEYMSPYCLKGIYSIKTDIYSIGVTIFLILFKNFPYLFEEKGINKWQNEVINKNKDIVIPFSFLFHNITCTYFVKLMDVHLMHNNIYFCKNSCLLDNNLKEIEKLQNIKIDFNQIKINAKNIYLLEILKRSLSLDLDDQYSSVSEILENKIFA</sequence>
<dbReference type="CDD" id="cd00180">
    <property type="entry name" value="PKc"/>
    <property type="match status" value="1"/>
</dbReference>
<dbReference type="InterPro" id="IPR011009">
    <property type="entry name" value="Kinase-like_dom_sf"/>
</dbReference>
<dbReference type="PROSITE" id="PS50011">
    <property type="entry name" value="PROTEIN_KINASE_DOM"/>
    <property type="match status" value="1"/>
</dbReference>
<feature type="compositionally biased region" description="Basic and acidic residues" evidence="1">
    <location>
        <begin position="452"/>
        <end position="463"/>
    </location>
</feature>
<organism evidence="3 4">
    <name type="scientific">Plasmodium vivax India VII</name>
    <dbReference type="NCBI Taxonomy" id="1077284"/>
    <lineage>
        <taxon>Eukaryota</taxon>
        <taxon>Sar</taxon>
        <taxon>Alveolata</taxon>
        <taxon>Apicomplexa</taxon>
        <taxon>Aconoidasida</taxon>
        <taxon>Haemosporida</taxon>
        <taxon>Plasmodiidae</taxon>
        <taxon>Plasmodium</taxon>
        <taxon>Plasmodium (Plasmodium)</taxon>
    </lineage>
</organism>
<dbReference type="GO" id="GO:0005524">
    <property type="term" value="F:ATP binding"/>
    <property type="evidence" value="ECO:0007669"/>
    <property type="project" value="InterPro"/>
</dbReference>
<dbReference type="PANTHER" id="PTHR44167">
    <property type="entry name" value="OVARIAN-SPECIFIC SERINE/THREONINE-PROTEIN KINASE LOK-RELATED"/>
    <property type="match status" value="1"/>
</dbReference>